<dbReference type="AlphaFoldDB" id="A0AAI9TBI5"/>
<protein>
    <submittedName>
        <fullName evidence="1">Uncharacterized protein</fullName>
    </submittedName>
</protein>
<organism evidence="1 2">
    <name type="scientific">Penicillium thymicola</name>
    <dbReference type="NCBI Taxonomy" id="293382"/>
    <lineage>
        <taxon>Eukaryota</taxon>
        <taxon>Fungi</taxon>
        <taxon>Dikarya</taxon>
        <taxon>Ascomycota</taxon>
        <taxon>Pezizomycotina</taxon>
        <taxon>Eurotiomycetes</taxon>
        <taxon>Eurotiomycetidae</taxon>
        <taxon>Eurotiales</taxon>
        <taxon>Aspergillaceae</taxon>
        <taxon>Penicillium</taxon>
    </lineage>
</organism>
<evidence type="ECO:0000313" key="1">
    <source>
        <dbReference type="EMBL" id="KAJ9483861.1"/>
    </source>
</evidence>
<reference evidence="1" key="1">
    <citation type="submission" date="2015-06" db="EMBL/GenBank/DDBJ databases">
        <authorList>
            <person name="Nguyen H."/>
        </authorList>
    </citation>
    <scope>NUCLEOTIDE SEQUENCE</scope>
    <source>
        <strain evidence="1">DAOM 180753</strain>
    </source>
</reference>
<name>A0AAI9TBI5_PENTH</name>
<gene>
    <name evidence="1" type="ORF">VN97_g9544</name>
</gene>
<sequence>MPPYKSKQSLSLSLSLSLFPEQPPRCHLVLRNHAKRRVRGKERKLKLKLSPSVCVSAGTPSFPLYGRLSIPPAYNSVIGYYLQ</sequence>
<dbReference type="EMBL" id="LACB01000391">
    <property type="protein sequence ID" value="KAJ9483861.1"/>
    <property type="molecule type" value="Genomic_DNA"/>
</dbReference>
<accession>A0AAI9TBI5</accession>
<keyword evidence="2" id="KW-1185">Reference proteome</keyword>
<proteinExistence type="predicted"/>
<dbReference type="Proteomes" id="UP001227192">
    <property type="component" value="Unassembled WGS sequence"/>
</dbReference>
<comment type="caution">
    <text evidence="1">The sequence shown here is derived from an EMBL/GenBank/DDBJ whole genome shotgun (WGS) entry which is preliminary data.</text>
</comment>
<evidence type="ECO:0000313" key="2">
    <source>
        <dbReference type="Proteomes" id="UP001227192"/>
    </source>
</evidence>
<reference evidence="1" key="2">
    <citation type="journal article" date="2016" name="Fungal Biol.">
        <title>Ochratoxin A production by Penicillium thymicola.</title>
        <authorList>
            <person name="Nguyen H.D.T."/>
            <person name="McMullin D.R."/>
            <person name="Ponomareva E."/>
            <person name="Riley R."/>
            <person name="Pomraning K.R."/>
            <person name="Baker S.E."/>
            <person name="Seifert K.A."/>
        </authorList>
    </citation>
    <scope>NUCLEOTIDE SEQUENCE</scope>
    <source>
        <strain evidence="1">DAOM 180753</strain>
    </source>
</reference>